<dbReference type="STRING" id="1526571.AT746_07060"/>
<dbReference type="AlphaFoldDB" id="A0A0U3BFE2"/>
<accession>A0A0U3BFE2</accession>
<comment type="subcellular location">
    <subcellularLocation>
        <location evidence="1">Cell inner membrane</location>
        <topology evidence="1">Multi-pass membrane protein</topology>
    </subcellularLocation>
</comment>
<keyword evidence="1 2" id="KW-0472">Membrane</keyword>
<keyword evidence="2" id="KW-1133">Transmembrane helix</keyword>
<keyword evidence="4" id="KW-1185">Reference proteome</keyword>
<dbReference type="Proteomes" id="UP000068447">
    <property type="component" value="Chromosome"/>
</dbReference>
<dbReference type="PIRSF" id="PIRSF016789">
    <property type="entry name" value="DUF454"/>
    <property type="match status" value="1"/>
</dbReference>
<dbReference type="OrthoDB" id="9816293at2"/>
<protein>
    <recommendedName>
        <fullName evidence="1">Inner membrane protein</fullName>
    </recommendedName>
</protein>
<dbReference type="PANTHER" id="PTHR35813:SF1">
    <property type="entry name" value="INNER MEMBRANE PROTEIN YBAN"/>
    <property type="match status" value="1"/>
</dbReference>
<gene>
    <name evidence="3" type="ORF">AT746_07060</name>
</gene>
<keyword evidence="1" id="KW-1003">Cell membrane</keyword>
<feature type="transmembrane region" description="Helical" evidence="2">
    <location>
        <begin position="93"/>
        <end position="110"/>
    </location>
</feature>
<name>A0A0U3BFE2_9ALTE</name>
<evidence type="ECO:0000256" key="2">
    <source>
        <dbReference type="SAM" id="Phobius"/>
    </source>
</evidence>
<dbReference type="PANTHER" id="PTHR35813">
    <property type="entry name" value="INNER MEMBRANE PROTEIN YBAN"/>
    <property type="match status" value="1"/>
</dbReference>
<feature type="transmembrane region" description="Helical" evidence="2">
    <location>
        <begin position="6"/>
        <end position="34"/>
    </location>
</feature>
<reference evidence="3 4" key="1">
    <citation type="submission" date="2015-12" db="EMBL/GenBank/DDBJ databases">
        <title>Complete genome of Lacimicrobium alkaliphilum KCTC 32984.</title>
        <authorList>
            <person name="Kim S.-G."/>
            <person name="Lee Y.-J."/>
        </authorList>
    </citation>
    <scope>NUCLEOTIDE SEQUENCE [LARGE SCALE GENOMIC DNA]</scope>
    <source>
        <strain evidence="3 4">YelD216</strain>
    </source>
</reference>
<proteinExistence type="predicted"/>
<keyword evidence="1" id="KW-0997">Cell inner membrane</keyword>
<evidence type="ECO:0000313" key="3">
    <source>
        <dbReference type="EMBL" id="ALT00374.1"/>
    </source>
</evidence>
<dbReference type="Pfam" id="PF04304">
    <property type="entry name" value="DUF454"/>
    <property type="match status" value="1"/>
</dbReference>
<keyword evidence="2" id="KW-0812">Transmembrane</keyword>
<dbReference type="KEGG" id="lal:AT746_07060"/>
<organism evidence="3 4">
    <name type="scientific">Lacimicrobium alkaliphilum</name>
    <dbReference type="NCBI Taxonomy" id="1526571"/>
    <lineage>
        <taxon>Bacteria</taxon>
        <taxon>Pseudomonadati</taxon>
        <taxon>Pseudomonadota</taxon>
        <taxon>Gammaproteobacteria</taxon>
        <taxon>Alteromonadales</taxon>
        <taxon>Alteromonadaceae</taxon>
        <taxon>Lacimicrobium</taxon>
    </lineage>
</organism>
<dbReference type="EMBL" id="CP013650">
    <property type="protein sequence ID" value="ALT00374.1"/>
    <property type="molecule type" value="Genomic_DNA"/>
</dbReference>
<dbReference type="InterPro" id="IPR007401">
    <property type="entry name" value="DUF454"/>
</dbReference>
<dbReference type="GO" id="GO:0005886">
    <property type="term" value="C:plasma membrane"/>
    <property type="evidence" value="ECO:0007669"/>
    <property type="project" value="UniProtKB-SubCell"/>
</dbReference>
<sequence>MHWKILAVVSLLLGLAGIPLPGLPTVPFILLAAWSGSKGWPQLENWLLEHPRFGKDIANWRRYGAVSRRAKYLASGMMLFSTSLLWLSDSPRYLQLTVTLILMAVALWLWRRPETTNTTD</sequence>
<evidence type="ECO:0000313" key="4">
    <source>
        <dbReference type="Proteomes" id="UP000068447"/>
    </source>
</evidence>
<evidence type="ECO:0000256" key="1">
    <source>
        <dbReference type="PIRNR" id="PIRNR016789"/>
    </source>
</evidence>